<comment type="caution">
    <text evidence="3">The sequence shown here is derived from an EMBL/GenBank/DDBJ whole genome shotgun (WGS) entry which is preliminary data.</text>
</comment>
<keyword evidence="4" id="KW-1185">Reference proteome</keyword>
<accession>A0A9J6DRI2</accession>
<evidence type="ECO:0000256" key="2">
    <source>
        <dbReference type="SAM" id="MobiDB-lite"/>
    </source>
</evidence>
<evidence type="ECO:0000256" key="1">
    <source>
        <dbReference type="SAM" id="Coils"/>
    </source>
</evidence>
<protein>
    <submittedName>
        <fullName evidence="3">Uncharacterized protein</fullName>
    </submittedName>
</protein>
<dbReference type="Proteomes" id="UP000821866">
    <property type="component" value="Unassembled WGS sequence"/>
</dbReference>
<feature type="compositionally biased region" description="Low complexity" evidence="2">
    <location>
        <begin position="222"/>
        <end position="239"/>
    </location>
</feature>
<evidence type="ECO:0000313" key="3">
    <source>
        <dbReference type="EMBL" id="KAH8024660.1"/>
    </source>
</evidence>
<feature type="region of interest" description="Disordered" evidence="2">
    <location>
        <begin position="134"/>
        <end position="169"/>
    </location>
</feature>
<feature type="compositionally biased region" description="Basic residues" evidence="2">
    <location>
        <begin position="259"/>
        <end position="268"/>
    </location>
</feature>
<name>A0A9J6DRI2_RHIMP</name>
<sequence length="268" mass="30212">MGCTSRSVLIHFIAENLPPPVKTAGIFYAIFNFRQKVEACLNCRQVSHRRDVCPLPKRLTCSSCGQKHPEDYACTPQCVICGDAHKTGDRACKQRFQRGFSRLYSPRERPQQEHQLEQPEFQLEKEFFSSIYDRNCSSRSRSPGRNRGSKSKSPGRSASQSRDFSTKPEKVSWAKQASCCCFMLSDAKENSKTQETIVRLMRENQELKQQLPLVLERLSTLTAAPPASSPPLSISPSIIEPDMAAESETDIIDSSPQPAKKKRTEQPE</sequence>
<organism evidence="3 4">
    <name type="scientific">Rhipicephalus microplus</name>
    <name type="common">Cattle tick</name>
    <name type="synonym">Boophilus microplus</name>
    <dbReference type="NCBI Taxonomy" id="6941"/>
    <lineage>
        <taxon>Eukaryota</taxon>
        <taxon>Metazoa</taxon>
        <taxon>Ecdysozoa</taxon>
        <taxon>Arthropoda</taxon>
        <taxon>Chelicerata</taxon>
        <taxon>Arachnida</taxon>
        <taxon>Acari</taxon>
        <taxon>Parasitiformes</taxon>
        <taxon>Ixodida</taxon>
        <taxon>Ixodoidea</taxon>
        <taxon>Ixodidae</taxon>
        <taxon>Rhipicephalinae</taxon>
        <taxon>Rhipicephalus</taxon>
        <taxon>Boophilus</taxon>
    </lineage>
</organism>
<feature type="compositionally biased region" description="Polar residues" evidence="2">
    <location>
        <begin position="154"/>
        <end position="163"/>
    </location>
</feature>
<keyword evidence="1" id="KW-0175">Coiled coil</keyword>
<dbReference type="AlphaFoldDB" id="A0A9J6DRI2"/>
<reference evidence="3" key="2">
    <citation type="submission" date="2021-09" db="EMBL/GenBank/DDBJ databases">
        <authorList>
            <person name="Jia N."/>
            <person name="Wang J."/>
            <person name="Shi W."/>
            <person name="Du L."/>
            <person name="Sun Y."/>
            <person name="Zhan W."/>
            <person name="Jiang J."/>
            <person name="Wang Q."/>
            <person name="Zhang B."/>
            <person name="Ji P."/>
            <person name="Sakyi L.B."/>
            <person name="Cui X."/>
            <person name="Yuan T."/>
            <person name="Jiang B."/>
            <person name="Yang W."/>
            <person name="Lam T.T.-Y."/>
            <person name="Chang Q."/>
            <person name="Ding S."/>
            <person name="Wang X."/>
            <person name="Zhu J."/>
            <person name="Ruan X."/>
            <person name="Zhao L."/>
            <person name="Wei J."/>
            <person name="Que T."/>
            <person name="Du C."/>
            <person name="Cheng J."/>
            <person name="Dai P."/>
            <person name="Han X."/>
            <person name="Huang E."/>
            <person name="Gao Y."/>
            <person name="Liu J."/>
            <person name="Shao H."/>
            <person name="Ye R."/>
            <person name="Li L."/>
            <person name="Wei W."/>
            <person name="Wang X."/>
            <person name="Wang C."/>
            <person name="Huo Q."/>
            <person name="Li W."/>
            <person name="Guo W."/>
            <person name="Chen H."/>
            <person name="Chen S."/>
            <person name="Zhou L."/>
            <person name="Zhou L."/>
            <person name="Ni X."/>
            <person name="Tian J."/>
            <person name="Zhou Y."/>
            <person name="Sheng Y."/>
            <person name="Liu T."/>
            <person name="Pan Y."/>
            <person name="Xia L."/>
            <person name="Li J."/>
            <person name="Zhao F."/>
            <person name="Cao W."/>
        </authorList>
    </citation>
    <scope>NUCLEOTIDE SEQUENCE</scope>
    <source>
        <strain evidence="3">Rmic-2018</strain>
        <tissue evidence="3">Larvae</tissue>
    </source>
</reference>
<dbReference type="EMBL" id="JABSTU010000007">
    <property type="protein sequence ID" value="KAH8024660.1"/>
    <property type="molecule type" value="Genomic_DNA"/>
</dbReference>
<gene>
    <name evidence="3" type="ORF">HPB51_000313</name>
</gene>
<feature type="region of interest" description="Disordered" evidence="2">
    <location>
        <begin position="222"/>
        <end position="268"/>
    </location>
</feature>
<feature type="coiled-coil region" evidence="1">
    <location>
        <begin position="190"/>
        <end position="217"/>
    </location>
</feature>
<reference evidence="3" key="1">
    <citation type="journal article" date="2020" name="Cell">
        <title>Large-Scale Comparative Analyses of Tick Genomes Elucidate Their Genetic Diversity and Vector Capacities.</title>
        <authorList>
            <consortium name="Tick Genome and Microbiome Consortium (TIGMIC)"/>
            <person name="Jia N."/>
            <person name="Wang J."/>
            <person name="Shi W."/>
            <person name="Du L."/>
            <person name="Sun Y."/>
            <person name="Zhan W."/>
            <person name="Jiang J.F."/>
            <person name="Wang Q."/>
            <person name="Zhang B."/>
            <person name="Ji P."/>
            <person name="Bell-Sakyi L."/>
            <person name="Cui X.M."/>
            <person name="Yuan T.T."/>
            <person name="Jiang B.G."/>
            <person name="Yang W.F."/>
            <person name="Lam T.T."/>
            <person name="Chang Q.C."/>
            <person name="Ding S.J."/>
            <person name="Wang X.J."/>
            <person name="Zhu J.G."/>
            <person name="Ruan X.D."/>
            <person name="Zhao L."/>
            <person name="Wei J.T."/>
            <person name="Ye R.Z."/>
            <person name="Que T.C."/>
            <person name="Du C.H."/>
            <person name="Zhou Y.H."/>
            <person name="Cheng J.X."/>
            <person name="Dai P.F."/>
            <person name="Guo W.B."/>
            <person name="Han X.H."/>
            <person name="Huang E.J."/>
            <person name="Li L.F."/>
            <person name="Wei W."/>
            <person name="Gao Y.C."/>
            <person name="Liu J.Z."/>
            <person name="Shao H.Z."/>
            <person name="Wang X."/>
            <person name="Wang C.C."/>
            <person name="Yang T.C."/>
            <person name="Huo Q.B."/>
            <person name="Li W."/>
            <person name="Chen H.Y."/>
            <person name="Chen S.E."/>
            <person name="Zhou L.G."/>
            <person name="Ni X.B."/>
            <person name="Tian J.H."/>
            <person name="Sheng Y."/>
            <person name="Liu T."/>
            <person name="Pan Y.S."/>
            <person name="Xia L.Y."/>
            <person name="Li J."/>
            <person name="Zhao F."/>
            <person name="Cao W.C."/>
        </authorList>
    </citation>
    <scope>NUCLEOTIDE SEQUENCE</scope>
    <source>
        <strain evidence="3">Rmic-2018</strain>
    </source>
</reference>
<evidence type="ECO:0000313" key="4">
    <source>
        <dbReference type="Proteomes" id="UP000821866"/>
    </source>
</evidence>
<proteinExistence type="predicted"/>